<gene>
    <name evidence="1" type="ORF">ALC62_13295</name>
</gene>
<protein>
    <submittedName>
        <fullName evidence="1">Uncharacterized protein</fullName>
    </submittedName>
</protein>
<proteinExistence type="predicted"/>
<keyword evidence="2" id="KW-1185">Reference proteome</keyword>
<evidence type="ECO:0000313" key="2">
    <source>
        <dbReference type="Proteomes" id="UP000078542"/>
    </source>
</evidence>
<dbReference type="EMBL" id="KQ978239">
    <property type="protein sequence ID" value="KYM96045.1"/>
    <property type="molecule type" value="Genomic_DNA"/>
</dbReference>
<reference evidence="1 2" key="1">
    <citation type="submission" date="2016-03" db="EMBL/GenBank/DDBJ databases">
        <title>Cyphomyrmex costatus WGS genome.</title>
        <authorList>
            <person name="Nygaard S."/>
            <person name="Hu H."/>
            <person name="Boomsma J."/>
            <person name="Zhang G."/>
        </authorList>
    </citation>
    <scope>NUCLEOTIDE SEQUENCE [LARGE SCALE GENOMIC DNA]</scope>
    <source>
        <strain evidence="1">MS0001</strain>
        <tissue evidence="1">Whole body</tissue>
    </source>
</reference>
<dbReference type="Proteomes" id="UP000078542">
    <property type="component" value="Unassembled WGS sequence"/>
</dbReference>
<name>A0A151IA38_9HYME</name>
<evidence type="ECO:0000313" key="1">
    <source>
        <dbReference type="EMBL" id="KYM96045.1"/>
    </source>
</evidence>
<accession>A0A151IA38</accession>
<organism evidence="1 2">
    <name type="scientific">Cyphomyrmex costatus</name>
    <dbReference type="NCBI Taxonomy" id="456900"/>
    <lineage>
        <taxon>Eukaryota</taxon>
        <taxon>Metazoa</taxon>
        <taxon>Ecdysozoa</taxon>
        <taxon>Arthropoda</taxon>
        <taxon>Hexapoda</taxon>
        <taxon>Insecta</taxon>
        <taxon>Pterygota</taxon>
        <taxon>Neoptera</taxon>
        <taxon>Endopterygota</taxon>
        <taxon>Hymenoptera</taxon>
        <taxon>Apocrita</taxon>
        <taxon>Aculeata</taxon>
        <taxon>Formicoidea</taxon>
        <taxon>Formicidae</taxon>
        <taxon>Myrmicinae</taxon>
        <taxon>Cyphomyrmex</taxon>
    </lineage>
</organism>
<dbReference type="AlphaFoldDB" id="A0A151IA38"/>
<sequence>MKTHYKHGENFTEKFPGRIISCNRDFISRQDRAMTPLDFLLRNYMKDKIFTQDHLTDIVFHVLSIAQLYNTLD</sequence>